<name>A0ABD5DKD1_ACIBA</name>
<evidence type="ECO:0000256" key="2">
    <source>
        <dbReference type="ARBA" id="ARBA00022448"/>
    </source>
</evidence>
<evidence type="ECO:0000256" key="1">
    <source>
        <dbReference type="ARBA" id="ARBA00008520"/>
    </source>
</evidence>
<comment type="caution">
    <text evidence="4">The sequence shown here is derived from an EMBL/GenBank/DDBJ whole genome shotgun (WGS) entry which is preliminary data.</text>
</comment>
<proteinExistence type="inferred from homology"/>
<feature type="non-terminal residue" evidence="4">
    <location>
        <position position="1"/>
    </location>
</feature>
<keyword evidence="2" id="KW-0813">Transport</keyword>
<comment type="similarity">
    <text evidence="1">Belongs to the bacterial solute-binding protein 1 family.</text>
</comment>
<feature type="non-terminal residue" evidence="4">
    <location>
        <position position="78"/>
    </location>
</feature>
<evidence type="ECO:0000313" key="4">
    <source>
        <dbReference type="EMBL" id="MDR8264284.1"/>
    </source>
</evidence>
<gene>
    <name evidence="4" type="ORF">FPK87_28080</name>
</gene>
<sequence length="78" mass="8421">QEPYFTWPLIAADGGYAFKFENGKYDVKDVGVDSAGAKAGLTFLVDLIKNQHMNADTDYSIAEAAFNKGETAMTINGP</sequence>
<dbReference type="InterPro" id="IPR006059">
    <property type="entry name" value="SBP"/>
</dbReference>
<accession>A0ABD5DKD1</accession>
<dbReference type="AlphaFoldDB" id="A0ABD5DKD1"/>
<dbReference type="SUPFAM" id="SSF53850">
    <property type="entry name" value="Periplasmic binding protein-like II"/>
    <property type="match status" value="1"/>
</dbReference>
<protein>
    <submittedName>
        <fullName evidence="4">Extracellular solute-binding protein</fullName>
    </submittedName>
</protein>
<dbReference type="PANTHER" id="PTHR30061:SF50">
    <property type="entry name" value="MALTOSE_MALTODEXTRIN-BINDING PERIPLASMIC PROTEIN"/>
    <property type="match status" value="1"/>
</dbReference>
<dbReference type="EMBL" id="VMBB01001637">
    <property type="protein sequence ID" value="MDR8264284.1"/>
    <property type="molecule type" value="Genomic_DNA"/>
</dbReference>
<keyword evidence="3" id="KW-0732">Signal</keyword>
<dbReference type="PANTHER" id="PTHR30061">
    <property type="entry name" value="MALTOSE-BINDING PERIPLASMIC PROTEIN"/>
    <property type="match status" value="1"/>
</dbReference>
<evidence type="ECO:0000256" key="3">
    <source>
        <dbReference type="ARBA" id="ARBA00022729"/>
    </source>
</evidence>
<reference evidence="4" key="1">
    <citation type="submission" date="2019-07" db="EMBL/GenBank/DDBJ databases">
        <title>Biological characteristics of mucoid Acinetobacter baumannii from a general hospital in China.</title>
        <authorList>
            <person name="Hua X."/>
            <person name="Yu Y."/>
        </authorList>
    </citation>
    <scope>NUCLEOTIDE SEQUENCE [LARGE SCALE GENOMIC DNA]</scope>
    <source>
        <strain evidence="4">N41</strain>
    </source>
</reference>
<dbReference type="Gene3D" id="3.40.190.10">
    <property type="entry name" value="Periplasmic binding protein-like II"/>
    <property type="match status" value="1"/>
</dbReference>
<organism evidence="4">
    <name type="scientific">Acinetobacter baumannii</name>
    <dbReference type="NCBI Taxonomy" id="470"/>
    <lineage>
        <taxon>Bacteria</taxon>
        <taxon>Pseudomonadati</taxon>
        <taxon>Pseudomonadota</taxon>
        <taxon>Gammaproteobacteria</taxon>
        <taxon>Moraxellales</taxon>
        <taxon>Moraxellaceae</taxon>
        <taxon>Acinetobacter</taxon>
        <taxon>Acinetobacter calcoaceticus/baumannii complex</taxon>
    </lineage>
</organism>
<dbReference type="Pfam" id="PF01547">
    <property type="entry name" value="SBP_bac_1"/>
    <property type="match status" value="1"/>
</dbReference>